<evidence type="ECO:0000313" key="13">
    <source>
        <dbReference type="Proteomes" id="UP000049855"/>
    </source>
</evidence>
<keyword evidence="7 11" id="KW-0093">Biotin biosynthesis</keyword>
<evidence type="ECO:0000313" key="12">
    <source>
        <dbReference type="EMBL" id="CQR72276.1"/>
    </source>
</evidence>
<dbReference type="InterPro" id="IPR005499">
    <property type="entry name" value="BioW"/>
</dbReference>
<dbReference type="GO" id="GO:0042410">
    <property type="term" value="F:6-carboxyhexanoate-CoA ligase activity"/>
    <property type="evidence" value="ECO:0007669"/>
    <property type="project" value="UniProtKB-UniRule"/>
</dbReference>
<evidence type="ECO:0000256" key="10">
    <source>
        <dbReference type="ARBA" id="ARBA00049553"/>
    </source>
</evidence>
<keyword evidence="5 11" id="KW-0436">Ligase</keyword>
<evidence type="ECO:0000256" key="8">
    <source>
        <dbReference type="ARBA" id="ARBA00022840"/>
    </source>
</evidence>
<evidence type="ECO:0000256" key="4">
    <source>
        <dbReference type="ARBA" id="ARBA00012984"/>
    </source>
</evidence>
<dbReference type="AlphaFoldDB" id="A0A0U1KY32"/>
<dbReference type="NCBIfam" id="NF002360">
    <property type="entry name" value="PRK01322.1"/>
    <property type="match status" value="1"/>
</dbReference>
<evidence type="ECO:0000256" key="7">
    <source>
        <dbReference type="ARBA" id="ARBA00022756"/>
    </source>
</evidence>
<name>A0A0U1KY32_9FIRM</name>
<reference evidence="13" key="1">
    <citation type="submission" date="2015-03" db="EMBL/GenBank/DDBJ databases">
        <authorList>
            <person name="Nijsse Bart"/>
        </authorList>
    </citation>
    <scope>NUCLEOTIDE SEQUENCE [LARGE SCALE GENOMIC DNA]</scope>
</reference>
<comment type="catalytic activity">
    <reaction evidence="10 11">
        <text>heptanedioate + ATP + CoA = 6-carboxyhexanoyl-CoA + AMP + diphosphate</text>
        <dbReference type="Rhea" id="RHEA:14781"/>
        <dbReference type="ChEBI" id="CHEBI:30616"/>
        <dbReference type="ChEBI" id="CHEBI:33019"/>
        <dbReference type="ChEBI" id="CHEBI:36165"/>
        <dbReference type="ChEBI" id="CHEBI:57287"/>
        <dbReference type="ChEBI" id="CHEBI:57360"/>
        <dbReference type="ChEBI" id="CHEBI:456215"/>
        <dbReference type="EC" id="6.2.1.14"/>
    </reaction>
</comment>
<protein>
    <recommendedName>
        <fullName evidence="4 11">6-carboxyhexanoate--CoA ligase</fullName>
        <ecNumber evidence="4 11">6.2.1.14</ecNumber>
    </recommendedName>
    <alternativeName>
        <fullName evidence="11">Pimeloyl-CoA synthase</fullName>
    </alternativeName>
</protein>
<dbReference type="NCBIfam" id="TIGR01204">
    <property type="entry name" value="bioW"/>
    <property type="match status" value="1"/>
</dbReference>
<comment type="function">
    <text evidence="11">Catalyzes the transformation of pimelate into pimeloyl-CoA with concomitant hydrolysis of ATP to AMP.</text>
</comment>
<gene>
    <name evidence="11" type="primary">bioW</name>
    <name evidence="12" type="ORF">SpAn4DRAFT_2736</name>
</gene>
<comment type="cofactor">
    <cofactor evidence="1 11">
        <name>Mg(2+)</name>
        <dbReference type="ChEBI" id="CHEBI:18420"/>
    </cofactor>
</comment>
<dbReference type="GO" id="GO:0005524">
    <property type="term" value="F:ATP binding"/>
    <property type="evidence" value="ECO:0007669"/>
    <property type="project" value="UniProtKB-KW"/>
</dbReference>
<sequence length="260" mass="28022">MLYSVRMRAAQGDAHEKGGKHISGAERLVRQEQLPAVAAAMLRRALFHSRGTADFINLTVETVLKENIQAVACLPIATVAVPSIAAGRVAAQVELIKAGVAPAAVAAGIKALAGLKESLRGAMLVDAQTGVRLDNGERGIRVSRMDIADEQAYLCWLSRQGHSNIHIQEAVVLASKVMSASGVAAELCWSDDPEYVTGYVATPTLYIRFTQLKPYGSPIGGRIFFIKENTDLEQLVHYLQYQPVLINVPAEEASIDAIFD</sequence>
<dbReference type="UniPathway" id="UPA00999">
    <property type="reaction ID" value="UER00351"/>
</dbReference>
<proteinExistence type="inferred from homology"/>
<organism evidence="12 13">
    <name type="scientific">Sporomusa ovata</name>
    <dbReference type="NCBI Taxonomy" id="2378"/>
    <lineage>
        <taxon>Bacteria</taxon>
        <taxon>Bacillati</taxon>
        <taxon>Bacillota</taxon>
        <taxon>Negativicutes</taxon>
        <taxon>Selenomonadales</taxon>
        <taxon>Sporomusaceae</taxon>
        <taxon>Sporomusa</taxon>
    </lineage>
</organism>
<accession>A0A0U1KY32</accession>
<comment type="subunit">
    <text evidence="3 11">Homodimer.</text>
</comment>
<dbReference type="Pfam" id="PF03744">
    <property type="entry name" value="BioW"/>
    <property type="match status" value="1"/>
</dbReference>
<evidence type="ECO:0000256" key="9">
    <source>
        <dbReference type="ARBA" id="ARBA00022842"/>
    </source>
</evidence>
<evidence type="ECO:0000256" key="11">
    <source>
        <dbReference type="HAMAP-Rule" id="MF_00668"/>
    </source>
</evidence>
<comment type="similarity">
    <text evidence="11">Belongs to the BioW family.</text>
</comment>
<evidence type="ECO:0000256" key="3">
    <source>
        <dbReference type="ARBA" id="ARBA00011738"/>
    </source>
</evidence>
<keyword evidence="6 11" id="KW-0547">Nucleotide-binding</keyword>
<comment type="pathway">
    <text evidence="2 11">Metabolic intermediate metabolism; pimeloyl-CoA biosynthesis; pimeloyl-CoA from pimelate: step 1/1.</text>
</comment>
<dbReference type="HAMAP" id="MF_00668">
    <property type="entry name" value="BioW"/>
    <property type="match status" value="1"/>
</dbReference>
<dbReference type="EMBL" id="CTRP01000010">
    <property type="protein sequence ID" value="CQR72276.1"/>
    <property type="molecule type" value="Genomic_DNA"/>
</dbReference>
<evidence type="ECO:0000256" key="2">
    <source>
        <dbReference type="ARBA" id="ARBA00005075"/>
    </source>
</evidence>
<dbReference type="EC" id="6.2.1.14" evidence="4 11"/>
<evidence type="ECO:0000256" key="1">
    <source>
        <dbReference type="ARBA" id="ARBA00001946"/>
    </source>
</evidence>
<evidence type="ECO:0000256" key="5">
    <source>
        <dbReference type="ARBA" id="ARBA00022598"/>
    </source>
</evidence>
<evidence type="ECO:0000256" key="6">
    <source>
        <dbReference type="ARBA" id="ARBA00022741"/>
    </source>
</evidence>
<dbReference type="GO" id="GO:0009102">
    <property type="term" value="P:biotin biosynthetic process"/>
    <property type="evidence" value="ECO:0007669"/>
    <property type="project" value="UniProtKB-UniRule"/>
</dbReference>
<dbReference type="GO" id="GO:0000287">
    <property type="term" value="F:magnesium ion binding"/>
    <property type="evidence" value="ECO:0007669"/>
    <property type="project" value="UniProtKB-UniRule"/>
</dbReference>
<dbReference type="RefSeq" id="WP_021167001.1">
    <property type="nucleotide sequence ID" value="NZ_CTRP01000010.1"/>
</dbReference>
<keyword evidence="13" id="KW-1185">Reference proteome</keyword>
<dbReference type="Proteomes" id="UP000049855">
    <property type="component" value="Unassembled WGS sequence"/>
</dbReference>
<keyword evidence="9 11" id="KW-0460">Magnesium</keyword>
<keyword evidence="8 11" id="KW-0067">ATP-binding</keyword>